<keyword evidence="3" id="KW-1185">Reference proteome</keyword>
<accession>A0ABD3Q3K2</accession>
<keyword evidence="1" id="KW-0732">Signal</keyword>
<feature type="signal peptide" evidence="1">
    <location>
        <begin position="1"/>
        <end position="21"/>
    </location>
</feature>
<evidence type="ECO:0000313" key="3">
    <source>
        <dbReference type="Proteomes" id="UP001516023"/>
    </source>
</evidence>
<gene>
    <name evidence="2" type="ORF">HJC23_012803</name>
</gene>
<proteinExistence type="predicted"/>
<comment type="caution">
    <text evidence="2">The sequence shown here is derived from an EMBL/GenBank/DDBJ whole genome shotgun (WGS) entry which is preliminary data.</text>
</comment>
<dbReference type="AlphaFoldDB" id="A0ABD3Q3K2"/>
<feature type="chain" id="PRO_5044857898" evidence="1">
    <location>
        <begin position="22"/>
        <end position="126"/>
    </location>
</feature>
<sequence>MKAKSVLVSVAVFVGSALTSAQDQYPDYQDYADGYEQDDLYQNYAMKQQEKAVGGGNGWGKLVLSFGLSYLAGAKFHSGRVTKKMKAKHLKDQKALYTQYYSDVYKLEEQKAEQQAVIEQLQAALA</sequence>
<protein>
    <submittedName>
        <fullName evidence="2">Uncharacterized protein</fullName>
    </submittedName>
</protein>
<organism evidence="2 3">
    <name type="scientific">Cyclotella cryptica</name>
    <dbReference type="NCBI Taxonomy" id="29204"/>
    <lineage>
        <taxon>Eukaryota</taxon>
        <taxon>Sar</taxon>
        <taxon>Stramenopiles</taxon>
        <taxon>Ochrophyta</taxon>
        <taxon>Bacillariophyta</taxon>
        <taxon>Coscinodiscophyceae</taxon>
        <taxon>Thalassiosirophycidae</taxon>
        <taxon>Stephanodiscales</taxon>
        <taxon>Stephanodiscaceae</taxon>
        <taxon>Cyclotella</taxon>
    </lineage>
</organism>
<reference evidence="2 3" key="1">
    <citation type="journal article" date="2020" name="G3 (Bethesda)">
        <title>Improved Reference Genome for Cyclotella cryptica CCMP332, a Model for Cell Wall Morphogenesis, Salinity Adaptation, and Lipid Production in Diatoms (Bacillariophyta).</title>
        <authorList>
            <person name="Roberts W.R."/>
            <person name="Downey K.M."/>
            <person name="Ruck E.C."/>
            <person name="Traller J.C."/>
            <person name="Alverson A.J."/>
        </authorList>
    </citation>
    <scope>NUCLEOTIDE SEQUENCE [LARGE SCALE GENOMIC DNA]</scope>
    <source>
        <strain evidence="2 3">CCMP332</strain>
    </source>
</reference>
<evidence type="ECO:0000256" key="1">
    <source>
        <dbReference type="SAM" id="SignalP"/>
    </source>
</evidence>
<evidence type="ECO:0000313" key="2">
    <source>
        <dbReference type="EMBL" id="KAL3794793.1"/>
    </source>
</evidence>
<name>A0ABD3Q3K2_9STRA</name>
<dbReference type="Proteomes" id="UP001516023">
    <property type="component" value="Unassembled WGS sequence"/>
</dbReference>
<dbReference type="EMBL" id="JABMIG020000077">
    <property type="protein sequence ID" value="KAL3794793.1"/>
    <property type="molecule type" value="Genomic_DNA"/>
</dbReference>